<dbReference type="EC" id="5.2.1.8" evidence="1"/>
<proteinExistence type="predicted"/>
<keyword evidence="1" id="KW-0413">Isomerase</keyword>
<dbReference type="EMBL" id="JANBUN010000750">
    <property type="protein sequence ID" value="KAJ2801566.1"/>
    <property type="molecule type" value="Genomic_DNA"/>
</dbReference>
<gene>
    <name evidence="1" type="primary">cyp15</name>
    <name evidence="1" type="ORF">H4R21_002751</name>
</gene>
<reference evidence="1" key="1">
    <citation type="submission" date="2022-07" db="EMBL/GenBank/DDBJ databases">
        <title>Phylogenomic reconstructions and comparative analyses of Kickxellomycotina fungi.</title>
        <authorList>
            <person name="Reynolds N.K."/>
            <person name="Stajich J.E."/>
            <person name="Barry K."/>
            <person name="Grigoriev I.V."/>
            <person name="Crous P."/>
            <person name="Smith M.E."/>
        </authorList>
    </citation>
    <scope>NUCLEOTIDE SEQUENCE</scope>
    <source>
        <strain evidence="1">BCRC 34780</strain>
    </source>
</reference>
<comment type="caution">
    <text evidence="1">The sequence shown here is derived from an EMBL/GenBank/DDBJ whole genome shotgun (WGS) entry which is preliminary data.</text>
</comment>
<accession>A0ACC1L5G4</accession>
<organism evidence="1 2">
    <name type="scientific">Coemansia helicoidea</name>
    <dbReference type="NCBI Taxonomy" id="1286919"/>
    <lineage>
        <taxon>Eukaryota</taxon>
        <taxon>Fungi</taxon>
        <taxon>Fungi incertae sedis</taxon>
        <taxon>Zoopagomycota</taxon>
        <taxon>Kickxellomycotina</taxon>
        <taxon>Kickxellomycetes</taxon>
        <taxon>Kickxellales</taxon>
        <taxon>Kickxellaceae</taxon>
        <taxon>Coemansia</taxon>
    </lineage>
</organism>
<feature type="non-terminal residue" evidence="1">
    <location>
        <position position="1"/>
    </location>
</feature>
<name>A0ACC1L5G4_9FUNG</name>
<keyword evidence="2" id="KW-1185">Reference proteome</keyword>
<dbReference type="Proteomes" id="UP001140087">
    <property type="component" value="Unassembled WGS sequence"/>
</dbReference>
<protein>
    <submittedName>
        <fullName evidence="1">Peptidyl-prolyl cis-trans isomerase cyp15</fullName>
        <ecNumber evidence="1">5.2.1.8</ecNumber>
    </submittedName>
</protein>
<evidence type="ECO:0000313" key="1">
    <source>
        <dbReference type="EMBL" id="KAJ2801566.1"/>
    </source>
</evidence>
<sequence>TALVVNTGSLRLPDLGSLGIEAAVKEVVVRRMYAYWSAKDSYHPWVGVSGEATICLPNTSAANVTFEVESLVPRIRLLDQQHQQPFATMDTLSSPVRVRQTGPLEFAVVGDLDRVGLRAVPGQEHEYTRAMKRAVADRWLAFGVDGVVDVALTTSIGRIRINEMPLRADVDWNFGPDSNATRVWPVRAAATRAGSAPVEVSTTRIHIVDTAPDLVALDIGLAISNPFSYGAFITDLALMINYKGLHIATVGTTQLSLLQGASNATVSVAFNNHPADPRQQEFFLGASSPHNFTIEVAGFPNCTSIAPLEASLRHFSQNITIDVTDATSAGPFVGSFPRVVQAVVFRIFSMTTEATIVNPVSGADIWLQAIDAVASYRGRLPLGTLQYDFAAADRAQGGLLLPYNRAVTTPRLPVVANETSIGWDVVRRAIGGTLDVDVLTTAQVRIGHAQLNVTAMGRSAPSLKKAALEQLPSAQMYERSYMHRDVVDGVVVTQTGFVITISRDGHVKFWKKRDAEIEFVKDFRAHLGAITAHASSQDGQMFATASTDRKIKVFDVVNFDMVGIVATECVPAALCWVVDPLDQTMCIAVADTDTPTIYTYDPYAGGGPKRTITNAHRQPVVLLAYNPVLACVVSVDKGGMVEYWPLDKPGELPPGAAFKLKSQTDLYEFKKNKCVPSSLVFSSDFALFACMCAGDTTVRVFQTQTGKIYRRYDESIKASNEMQAGDGAKRLKLDGMEFGRRLVVEGDLLKTPACGYANAVFDESGRFLLYASLFGIKVVDLAANAVVRILGKPEPHRFVNIALAQGELGSAALRLELAASASAETKKAPAGAILFCTAFKRARFYMFTHAEPDHSDQAGDRDVFNERPTREEVSLAVAPAKRQTARSAVLRTTMGDIHLALFPEHAPKAVENFVVHARDGYYNGVLFHRVIKRFMIQTGDPLGDGTGGESIWGREFEDEFAPSLRHDRPFTLSMANAGPNTNGSQFFITTADAAPWLDDKHTVFGRATAGTDVVRLIESAATDKGDKPLDDISILNIQIKYDDK</sequence>
<evidence type="ECO:0000313" key="2">
    <source>
        <dbReference type="Proteomes" id="UP001140087"/>
    </source>
</evidence>